<dbReference type="Proteomes" id="UP000494203">
    <property type="component" value="Unassembled WGS sequence"/>
</dbReference>
<feature type="transmembrane region" description="Helical" evidence="6">
    <location>
        <begin position="31"/>
        <end position="51"/>
    </location>
</feature>
<evidence type="ECO:0000313" key="8">
    <source>
        <dbReference type="EMBL" id="CAB3829380.1"/>
    </source>
</evidence>
<evidence type="ECO:0000256" key="6">
    <source>
        <dbReference type="SAM" id="Phobius"/>
    </source>
</evidence>
<dbReference type="PANTHER" id="PTHR32322">
    <property type="entry name" value="INNER MEMBRANE TRANSPORTER"/>
    <property type="match status" value="1"/>
</dbReference>
<feature type="domain" description="EamA" evidence="7">
    <location>
        <begin position="42"/>
        <end position="167"/>
    </location>
</feature>
<feature type="transmembrane region" description="Helical" evidence="6">
    <location>
        <begin position="152"/>
        <end position="172"/>
    </location>
</feature>
<sequence length="320" mass="33809">MKTPTMIHPAPSCRATGNATSEPSVVRRASVAAVPLLALEAALVVTWSSGFVGTRFSIDHAPVFLVVFWRCVVVTLALLPWVAGQLRRAPLAVLLRHAGIGLLAMAGYLAGVSKGIEYGVPAGLAALIADLLPIGTALLGAGLLGQRLDKRVWLGLMLGLLGVILVTQDALAWGETPLWSYGLPLLGMLSLALATLWQKRADSPAALGLLANLWLQCAISALAFAALAGREGSLLPVPSPGFALSVLWTAVLSTLGGYGLYWICLRRSSPTRVASVLYLSPAVTLLWAWAMFDEPLSWLMLLGTGVSGCGIWMVVRGERR</sequence>
<keyword evidence="4 6" id="KW-1133">Transmembrane helix</keyword>
<dbReference type="AlphaFoldDB" id="A0A6S7C283"/>
<feature type="transmembrane region" description="Helical" evidence="6">
    <location>
        <begin position="178"/>
        <end position="197"/>
    </location>
</feature>
<accession>A0A6S7C283</accession>
<keyword evidence="5 6" id="KW-0472">Membrane</keyword>
<name>A0A6S7C283_9BURK</name>
<dbReference type="Pfam" id="PF00892">
    <property type="entry name" value="EamA"/>
    <property type="match status" value="2"/>
</dbReference>
<dbReference type="EMBL" id="CADIKZ010000001">
    <property type="protein sequence ID" value="CAB3829380.1"/>
    <property type="molecule type" value="Genomic_DNA"/>
</dbReference>
<proteinExistence type="inferred from homology"/>
<evidence type="ECO:0000256" key="1">
    <source>
        <dbReference type="ARBA" id="ARBA00004141"/>
    </source>
</evidence>
<feature type="domain" description="EamA" evidence="7">
    <location>
        <begin position="182"/>
        <end position="315"/>
    </location>
</feature>
<feature type="transmembrane region" description="Helical" evidence="6">
    <location>
        <begin position="63"/>
        <end position="84"/>
    </location>
</feature>
<evidence type="ECO:0000256" key="4">
    <source>
        <dbReference type="ARBA" id="ARBA00022989"/>
    </source>
</evidence>
<feature type="transmembrane region" description="Helical" evidence="6">
    <location>
        <begin position="296"/>
        <end position="315"/>
    </location>
</feature>
<keyword evidence="3 6" id="KW-0812">Transmembrane</keyword>
<dbReference type="SUPFAM" id="SSF103481">
    <property type="entry name" value="Multidrug resistance efflux transporter EmrE"/>
    <property type="match status" value="2"/>
</dbReference>
<feature type="transmembrane region" description="Helical" evidence="6">
    <location>
        <begin position="91"/>
        <end position="110"/>
    </location>
</feature>
<evidence type="ECO:0000256" key="3">
    <source>
        <dbReference type="ARBA" id="ARBA00022692"/>
    </source>
</evidence>
<feature type="transmembrane region" description="Helical" evidence="6">
    <location>
        <begin position="241"/>
        <end position="261"/>
    </location>
</feature>
<dbReference type="GO" id="GO:0016020">
    <property type="term" value="C:membrane"/>
    <property type="evidence" value="ECO:0007669"/>
    <property type="project" value="UniProtKB-SubCell"/>
</dbReference>
<dbReference type="PANTHER" id="PTHR32322:SF2">
    <property type="entry name" value="EAMA DOMAIN-CONTAINING PROTEIN"/>
    <property type="match status" value="1"/>
</dbReference>
<reference evidence="8 9" key="1">
    <citation type="submission" date="2020-04" db="EMBL/GenBank/DDBJ databases">
        <authorList>
            <person name="De Canck E."/>
        </authorList>
    </citation>
    <scope>NUCLEOTIDE SEQUENCE [LARGE SCALE GENOMIC DNA]</scope>
    <source>
        <strain evidence="8 9">LMG 26788</strain>
    </source>
</reference>
<feature type="transmembrane region" description="Helical" evidence="6">
    <location>
        <begin position="122"/>
        <end position="145"/>
    </location>
</feature>
<evidence type="ECO:0000313" key="9">
    <source>
        <dbReference type="Proteomes" id="UP000494203"/>
    </source>
</evidence>
<evidence type="ECO:0000259" key="7">
    <source>
        <dbReference type="Pfam" id="PF00892"/>
    </source>
</evidence>
<feature type="transmembrane region" description="Helical" evidence="6">
    <location>
        <begin position="209"/>
        <end position="229"/>
    </location>
</feature>
<feature type="transmembrane region" description="Helical" evidence="6">
    <location>
        <begin position="273"/>
        <end position="290"/>
    </location>
</feature>
<evidence type="ECO:0000256" key="2">
    <source>
        <dbReference type="ARBA" id="ARBA00007362"/>
    </source>
</evidence>
<comment type="similarity">
    <text evidence="2">Belongs to the EamA transporter family.</text>
</comment>
<evidence type="ECO:0000256" key="5">
    <source>
        <dbReference type="ARBA" id="ARBA00023136"/>
    </source>
</evidence>
<gene>
    <name evidence="8" type="primary">eamA_1</name>
    <name evidence="8" type="ORF">LMG26788_00688</name>
</gene>
<comment type="subcellular location">
    <subcellularLocation>
        <location evidence="1">Membrane</location>
        <topology evidence="1">Multi-pass membrane protein</topology>
    </subcellularLocation>
</comment>
<dbReference type="InterPro" id="IPR000620">
    <property type="entry name" value="EamA_dom"/>
</dbReference>
<organism evidence="8 9">
    <name type="scientific">Achromobacter pulmonis</name>
    <dbReference type="NCBI Taxonomy" id="1389932"/>
    <lineage>
        <taxon>Bacteria</taxon>
        <taxon>Pseudomonadati</taxon>
        <taxon>Pseudomonadota</taxon>
        <taxon>Betaproteobacteria</taxon>
        <taxon>Burkholderiales</taxon>
        <taxon>Alcaligenaceae</taxon>
        <taxon>Achromobacter</taxon>
    </lineage>
</organism>
<dbReference type="InterPro" id="IPR037185">
    <property type="entry name" value="EmrE-like"/>
</dbReference>
<protein>
    <submittedName>
        <fullName evidence="8">Putative amino-acid metabolite efflux pump</fullName>
    </submittedName>
</protein>
<keyword evidence="9" id="KW-1185">Reference proteome</keyword>
<dbReference type="RefSeq" id="WP_236756718.1">
    <property type="nucleotide sequence ID" value="NZ_CADIJV010000004.1"/>
</dbReference>
<dbReference type="InterPro" id="IPR050638">
    <property type="entry name" value="AA-Vitamin_Transporters"/>
</dbReference>